<keyword evidence="2" id="KW-0645">Protease</keyword>
<dbReference type="GO" id="GO:0106300">
    <property type="term" value="P:protein-DNA covalent cross-linking repair"/>
    <property type="evidence" value="ECO:0007669"/>
    <property type="project" value="InterPro"/>
</dbReference>
<dbReference type="GO" id="GO:0016829">
    <property type="term" value="F:lyase activity"/>
    <property type="evidence" value="ECO:0007669"/>
    <property type="project" value="UniProtKB-KW"/>
</dbReference>
<evidence type="ECO:0000256" key="2">
    <source>
        <dbReference type="ARBA" id="ARBA00022670"/>
    </source>
</evidence>
<evidence type="ECO:0000256" key="6">
    <source>
        <dbReference type="ARBA" id="ARBA00023125"/>
    </source>
</evidence>
<evidence type="ECO:0000256" key="4">
    <source>
        <dbReference type="ARBA" id="ARBA00022801"/>
    </source>
</evidence>
<sequence>MCGRYVNTKKIDDIEKRFNIDRQENNELSISPSYNISPTQYSPVIVQNSTKRIIKNMHWGLIPSWSKDKKFSSNLINARLETIKEKPSFKNLVDTNRCIVVANGYYEWTQTDNGKQPFFIHNNDEFLPMAALWTQWQDITSFTIITKSSDLSIKAIHHRMPLILDDNCIELYLDHNISFDQSYKISESLLDYYKVASIVNSPANNDASCIDSLDIS</sequence>
<name>A0A382A2V1_9ZZZZ</name>
<dbReference type="GO" id="GO:0006508">
    <property type="term" value="P:proteolysis"/>
    <property type="evidence" value="ECO:0007669"/>
    <property type="project" value="UniProtKB-KW"/>
</dbReference>
<evidence type="ECO:0000256" key="5">
    <source>
        <dbReference type="ARBA" id="ARBA00023124"/>
    </source>
</evidence>
<evidence type="ECO:0000256" key="7">
    <source>
        <dbReference type="ARBA" id="ARBA00023239"/>
    </source>
</evidence>
<dbReference type="EMBL" id="UINC01023539">
    <property type="protein sequence ID" value="SVA95397.1"/>
    <property type="molecule type" value="Genomic_DNA"/>
</dbReference>
<dbReference type="InterPro" id="IPR036590">
    <property type="entry name" value="SRAP-like"/>
</dbReference>
<keyword evidence="3" id="KW-0227">DNA damage</keyword>
<proteinExistence type="inferred from homology"/>
<keyword evidence="7" id="KW-0456">Lyase</keyword>
<dbReference type="PANTHER" id="PTHR13604">
    <property type="entry name" value="DC12-RELATED"/>
    <property type="match status" value="1"/>
</dbReference>
<evidence type="ECO:0000256" key="3">
    <source>
        <dbReference type="ARBA" id="ARBA00022763"/>
    </source>
</evidence>
<comment type="similarity">
    <text evidence="1">Belongs to the SOS response-associated peptidase family.</text>
</comment>
<dbReference type="AlphaFoldDB" id="A0A382A2V1"/>
<keyword evidence="6" id="KW-0238">DNA-binding</keyword>
<keyword evidence="5" id="KW-0190">Covalent protein-DNA linkage</keyword>
<evidence type="ECO:0008006" key="9">
    <source>
        <dbReference type="Google" id="ProtNLM"/>
    </source>
</evidence>
<protein>
    <recommendedName>
        <fullName evidence="9">Abasic site processing protein</fullName>
    </recommendedName>
</protein>
<dbReference type="InterPro" id="IPR003738">
    <property type="entry name" value="SRAP"/>
</dbReference>
<dbReference type="GO" id="GO:0003697">
    <property type="term" value="F:single-stranded DNA binding"/>
    <property type="evidence" value="ECO:0007669"/>
    <property type="project" value="InterPro"/>
</dbReference>
<gene>
    <name evidence="8" type="ORF">METZ01_LOCUS148251</name>
</gene>
<reference evidence="8" key="1">
    <citation type="submission" date="2018-05" db="EMBL/GenBank/DDBJ databases">
        <authorList>
            <person name="Lanie J.A."/>
            <person name="Ng W.-L."/>
            <person name="Kazmierczak K.M."/>
            <person name="Andrzejewski T.M."/>
            <person name="Davidsen T.M."/>
            <person name="Wayne K.J."/>
            <person name="Tettelin H."/>
            <person name="Glass J.I."/>
            <person name="Rusch D."/>
            <person name="Podicherti R."/>
            <person name="Tsui H.-C.T."/>
            <person name="Winkler M.E."/>
        </authorList>
    </citation>
    <scope>NUCLEOTIDE SEQUENCE</scope>
</reference>
<dbReference type="Pfam" id="PF02586">
    <property type="entry name" value="SRAP"/>
    <property type="match status" value="1"/>
</dbReference>
<evidence type="ECO:0000256" key="1">
    <source>
        <dbReference type="ARBA" id="ARBA00008136"/>
    </source>
</evidence>
<keyword evidence="4" id="KW-0378">Hydrolase</keyword>
<dbReference type="SUPFAM" id="SSF143081">
    <property type="entry name" value="BB1717-like"/>
    <property type="match status" value="1"/>
</dbReference>
<dbReference type="PANTHER" id="PTHR13604:SF0">
    <property type="entry name" value="ABASIC SITE PROCESSING PROTEIN HMCES"/>
    <property type="match status" value="1"/>
</dbReference>
<dbReference type="Gene3D" id="3.90.1680.10">
    <property type="entry name" value="SOS response associated peptidase-like"/>
    <property type="match status" value="1"/>
</dbReference>
<evidence type="ECO:0000313" key="8">
    <source>
        <dbReference type="EMBL" id="SVA95397.1"/>
    </source>
</evidence>
<accession>A0A382A2V1</accession>
<dbReference type="GO" id="GO:0008233">
    <property type="term" value="F:peptidase activity"/>
    <property type="evidence" value="ECO:0007669"/>
    <property type="project" value="UniProtKB-KW"/>
</dbReference>
<organism evidence="8">
    <name type="scientific">marine metagenome</name>
    <dbReference type="NCBI Taxonomy" id="408172"/>
    <lineage>
        <taxon>unclassified sequences</taxon>
        <taxon>metagenomes</taxon>
        <taxon>ecological metagenomes</taxon>
    </lineage>
</organism>